<evidence type="ECO:0000256" key="1">
    <source>
        <dbReference type="ARBA" id="ARBA00001954"/>
    </source>
</evidence>
<dbReference type="PANTHER" id="PTHR10696">
    <property type="entry name" value="GAMMA-BUTYROBETAINE HYDROXYLASE-RELATED"/>
    <property type="match status" value="1"/>
</dbReference>
<dbReference type="Gene3D" id="3.60.130.10">
    <property type="entry name" value="Clavaminate synthase-like"/>
    <property type="match status" value="1"/>
</dbReference>
<dbReference type="RefSeq" id="WP_209380308.1">
    <property type="nucleotide sequence ID" value="NZ_JAGIZB010000013.1"/>
</dbReference>
<proteinExistence type="predicted"/>
<name>A0ABS4AGB8_9PROT</name>
<feature type="region of interest" description="Disordered" evidence="4">
    <location>
        <begin position="134"/>
        <end position="155"/>
    </location>
</feature>
<evidence type="ECO:0000259" key="5">
    <source>
        <dbReference type="Pfam" id="PF02668"/>
    </source>
</evidence>
<keyword evidence="7" id="KW-1185">Reference proteome</keyword>
<dbReference type="PANTHER" id="PTHR10696:SF56">
    <property type="entry name" value="TAUD_TFDA-LIKE DOMAIN-CONTAINING PROTEIN"/>
    <property type="match status" value="1"/>
</dbReference>
<dbReference type="EMBL" id="JAGIZB010000013">
    <property type="protein sequence ID" value="MBP0446043.1"/>
    <property type="molecule type" value="Genomic_DNA"/>
</dbReference>
<gene>
    <name evidence="6" type="ORF">J8J14_14795</name>
</gene>
<dbReference type="InterPro" id="IPR003819">
    <property type="entry name" value="TauD/TfdA-like"/>
</dbReference>
<protein>
    <submittedName>
        <fullName evidence="6">TauD/TfdA family dioxygenase</fullName>
    </submittedName>
</protein>
<keyword evidence="2" id="KW-0560">Oxidoreductase</keyword>
<evidence type="ECO:0000313" key="6">
    <source>
        <dbReference type="EMBL" id="MBP0446043.1"/>
    </source>
</evidence>
<evidence type="ECO:0000256" key="4">
    <source>
        <dbReference type="SAM" id="MobiDB-lite"/>
    </source>
</evidence>
<evidence type="ECO:0000313" key="7">
    <source>
        <dbReference type="Proteomes" id="UP000681594"/>
    </source>
</evidence>
<dbReference type="GO" id="GO:0051213">
    <property type="term" value="F:dioxygenase activity"/>
    <property type="evidence" value="ECO:0007669"/>
    <property type="project" value="UniProtKB-KW"/>
</dbReference>
<dbReference type="Proteomes" id="UP000681594">
    <property type="component" value="Unassembled WGS sequence"/>
</dbReference>
<feature type="domain" description="TauD/TfdA-like" evidence="5">
    <location>
        <begin position="51"/>
        <end position="320"/>
    </location>
</feature>
<keyword evidence="3" id="KW-0045">Antibiotic biosynthesis</keyword>
<dbReference type="Pfam" id="PF02668">
    <property type="entry name" value="TauD"/>
    <property type="match status" value="1"/>
</dbReference>
<dbReference type="SUPFAM" id="SSF51197">
    <property type="entry name" value="Clavaminate synthase-like"/>
    <property type="match status" value="1"/>
</dbReference>
<dbReference type="InterPro" id="IPR042098">
    <property type="entry name" value="TauD-like_sf"/>
</dbReference>
<evidence type="ECO:0000256" key="2">
    <source>
        <dbReference type="ARBA" id="ARBA00023002"/>
    </source>
</evidence>
<organism evidence="6 7">
    <name type="scientific">Pararoseomonas baculiformis</name>
    <dbReference type="NCBI Taxonomy" id="2820812"/>
    <lineage>
        <taxon>Bacteria</taxon>
        <taxon>Pseudomonadati</taxon>
        <taxon>Pseudomonadota</taxon>
        <taxon>Alphaproteobacteria</taxon>
        <taxon>Acetobacterales</taxon>
        <taxon>Acetobacteraceae</taxon>
        <taxon>Pararoseomonas</taxon>
    </lineage>
</organism>
<accession>A0ABS4AGB8</accession>
<comment type="cofactor">
    <cofactor evidence="1">
        <name>Fe(2+)</name>
        <dbReference type="ChEBI" id="CHEBI:29033"/>
    </cofactor>
</comment>
<comment type="caution">
    <text evidence="6">The sequence shown here is derived from an EMBL/GenBank/DDBJ whole genome shotgun (WGS) entry which is preliminary data.</text>
</comment>
<sequence>MQSEHLKPIGGRAAWTGAELTQDPSWVFRFDAPALAEIDAALAGIRQRGLPLPRIRAADFPLPSARPLLDAVSKELEEGRGLVRISGLPADRYSAEDLRTVFWGLCAHLGTPLPQNTGGEILAEVKDETGTGAAITGPDASGAVPSARARSRSTGPLRFHTDKCDVLALLCASNGIAGGESRIVSTVAIHDAFAERRPDLLDVLYQDFYRMRPADEEGEGHAERVFTMPVFSRGPNGAFTSQYSRTYVEMAHAEPGVPPLRPEQIEAMDMLAAIADELSLQLPFEAGQIQLMNQHVTYHGRTAYADDAASGASRVLMRIWLATPNSRALPAGHAVQWGSTAPGAVRGGALPGRSALAA</sequence>
<reference evidence="6 7" key="1">
    <citation type="submission" date="2021-03" db="EMBL/GenBank/DDBJ databases">
        <authorList>
            <person name="So Y."/>
        </authorList>
    </citation>
    <scope>NUCLEOTIDE SEQUENCE [LARGE SCALE GENOMIC DNA]</scope>
    <source>
        <strain evidence="6 7">SSH11</strain>
    </source>
</reference>
<evidence type="ECO:0000256" key="3">
    <source>
        <dbReference type="ARBA" id="ARBA00023194"/>
    </source>
</evidence>
<dbReference type="InterPro" id="IPR050411">
    <property type="entry name" value="AlphaKG_dependent_hydroxylases"/>
</dbReference>
<keyword evidence="6" id="KW-0223">Dioxygenase</keyword>